<dbReference type="CDD" id="cd19534">
    <property type="entry name" value="E_NRPS"/>
    <property type="match status" value="1"/>
</dbReference>
<organism evidence="6">
    <name type="scientific">Marinomonas sp. (strain MWYL1)</name>
    <dbReference type="NCBI Taxonomy" id="400668"/>
    <lineage>
        <taxon>Bacteria</taxon>
        <taxon>Pseudomonadati</taxon>
        <taxon>Pseudomonadota</taxon>
        <taxon>Gammaproteobacteria</taxon>
        <taxon>Oceanospirillales</taxon>
        <taxon>Oceanospirillaceae</taxon>
        <taxon>Marinomonas</taxon>
    </lineage>
</organism>
<dbReference type="InterPro" id="IPR045851">
    <property type="entry name" value="AMP-bd_C_sf"/>
</dbReference>
<name>A6VYF7_MARMS</name>
<dbReference type="GO" id="GO:0044550">
    <property type="term" value="P:secondary metabolite biosynthetic process"/>
    <property type="evidence" value="ECO:0007669"/>
    <property type="project" value="TreeGrafter"/>
</dbReference>
<protein>
    <submittedName>
        <fullName evidence="6">Amino acid adenylation domain</fullName>
    </submittedName>
</protein>
<dbReference type="InterPro" id="IPR020845">
    <property type="entry name" value="AMP-binding_CS"/>
</dbReference>
<dbReference type="PROSITE" id="PS50075">
    <property type="entry name" value="CARRIER"/>
    <property type="match status" value="2"/>
</dbReference>
<dbReference type="InterPro" id="IPR001242">
    <property type="entry name" value="Condensation_dom"/>
</dbReference>
<dbReference type="EMBL" id="CP000749">
    <property type="protein sequence ID" value="ABR71486.1"/>
    <property type="molecule type" value="Genomic_DNA"/>
</dbReference>
<dbReference type="NCBIfam" id="TIGR01733">
    <property type="entry name" value="AA-adenyl-dom"/>
    <property type="match status" value="1"/>
</dbReference>
<evidence type="ECO:0000256" key="2">
    <source>
        <dbReference type="ARBA" id="ARBA00022450"/>
    </source>
</evidence>
<dbReference type="FunFam" id="2.30.38.10:FF:000001">
    <property type="entry name" value="Non-ribosomal peptide synthetase PvdI"/>
    <property type="match status" value="1"/>
</dbReference>
<dbReference type="InterPro" id="IPR006162">
    <property type="entry name" value="Ppantetheine_attach_site"/>
</dbReference>
<dbReference type="Gene3D" id="2.30.38.10">
    <property type="entry name" value="Luciferase, Domain 3"/>
    <property type="match status" value="2"/>
</dbReference>
<dbReference type="InterPro" id="IPR036736">
    <property type="entry name" value="ACP-like_sf"/>
</dbReference>
<dbReference type="InterPro" id="IPR042099">
    <property type="entry name" value="ANL_N_sf"/>
</dbReference>
<dbReference type="Pfam" id="PF00501">
    <property type="entry name" value="AMP-binding"/>
    <property type="match status" value="2"/>
</dbReference>
<dbReference type="Gene3D" id="3.30.300.30">
    <property type="match status" value="2"/>
</dbReference>
<dbReference type="InterPro" id="IPR010060">
    <property type="entry name" value="NRPS_synth"/>
</dbReference>
<evidence type="ECO:0000256" key="4">
    <source>
        <dbReference type="ARBA" id="ARBA00022737"/>
    </source>
</evidence>
<dbReference type="InterPro" id="IPR010071">
    <property type="entry name" value="AA_adenyl_dom"/>
</dbReference>
<dbReference type="Pfam" id="PF13193">
    <property type="entry name" value="AMP-binding_C"/>
    <property type="match status" value="1"/>
</dbReference>
<dbReference type="Gene3D" id="3.30.559.30">
    <property type="entry name" value="Nonribosomal peptide synthetase, condensation domain"/>
    <property type="match status" value="3"/>
</dbReference>
<keyword evidence="3" id="KW-0597">Phosphoprotein</keyword>
<feature type="domain" description="Carrier" evidence="5">
    <location>
        <begin position="1328"/>
        <end position="1402"/>
    </location>
</feature>
<dbReference type="Gene3D" id="3.30.559.10">
    <property type="entry name" value="Chloramphenicol acetyltransferase-like domain"/>
    <property type="match status" value="3"/>
</dbReference>
<dbReference type="Gene3D" id="3.40.50.150">
    <property type="entry name" value="Vaccinia Virus protein VP39"/>
    <property type="match status" value="1"/>
</dbReference>
<dbReference type="Pfam" id="PF00550">
    <property type="entry name" value="PP-binding"/>
    <property type="match status" value="2"/>
</dbReference>
<dbReference type="HOGENOM" id="CLU_000022_11_0_6"/>
<dbReference type="CDD" id="cd19543">
    <property type="entry name" value="DCL_NRPS"/>
    <property type="match status" value="1"/>
</dbReference>
<dbReference type="Pfam" id="PF00668">
    <property type="entry name" value="Condensation"/>
    <property type="match status" value="3"/>
</dbReference>
<dbReference type="Gene3D" id="3.40.50.12780">
    <property type="entry name" value="N-terminal domain of ligase-like"/>
    <property type="match status" value="1"/>
</dbReference>
<keyword evidence="2" id="KW-0596">Phosphopantetheine</keyword>
<sequence length="2971" mass="334278">MSSYISDLVSRVYESGVDLSIEGDQIRLVATHSPSDSIIEEIRKNKKEILEFFKSNEITGVCSVSDTKYNLTPTQKRIWASTELVADVRSNHALYNIPVILDVFGNLCIEKIERSLNSVLNKHKALGAIFGIENGIPYQTFKQGAKISLSCHIDKVFQGDVSSVIEKELSTAFSLDSDEKVRASIFKLSDSHFRLIFIFHHIVFDGTSANLFIREFSDFYNNSEGDKTREGFLKSGWRYFQYAHNESIAFSRGKEKNLDFWKERLEGAPLLHDVPLDKVRLPVNHRTGSDLKVSLSKDFQRKIEVYSQSRKTTLPNIFQAVFAVLLSKYSNNHDIVFGTPCANRPNVELEKTIGLFLDNLVLRFNIDKGKTFREILEHSKNILLDSIEHGDIPFEKLVQNYLPSRSHLFTPFFQIMFVFQPGGKESEVGLGEAIAKPVDFNIKNVSVEYDLVLNVFESDGGYTLSFLYDDGLFMKDSIERMLANYQHLLKCLLDNDQSPISRIKVLSLTEQNKIWQECSRERENRFQFVSAQHEFEQKCRLLPNKTALVFDEEKISYSELNERANRLAHFLISKGVEKQDRVAVYLDKSVEMIVTLLAILKAGATFVPLSINAPEDRVRYILKDSSSRYLISQSNVSFSDQTQNIGLLEEADSISEMPDSNIETGMLRRDYPAYVMYTSGSTGMSKGVEINHFSIANLTKWQYKFYQCDDSFVVSQLADYSFDASIGESFMALLNGLTLVMLKYSSNIFEIEQQLLRNRVSIIVTVPSMLKLLSPSNLISSLKVVVSVGEVLSKDVYERWSSDYLLVNGYGPTEYTVYSHAGPAVCDELNSIGKSVFNTRTFVLDEGMNEVPFGVEGDIYISGAGVANGYVSEKRWDNDNFILNKQIIDRNFTLSELKHDKLNNLRVTEVDEIGEIKQCVNYSHDDKRAFLKKISEDNPDRVPSGTLEFADKLDRFEFESFFRYLLEGLYDSYHSIGLSCSLIREVFEGFNFNGCSGVDFCCGDGKSLSLFTELGANAVGLDISPTFVQNLTGKGYEAYVQNVDVDKGSFFDSVSYKKHSMDFAFSSLALDRVSNPRNFLDNFLSSLKDNGRFGLLTILPVSPFDDGDVDTNSVFTEVDKRISPGNSENEDLYYVVRALISYGAKDIVVKKLPYAVQCKDGYMEYSVWSFSGYHSVENDFYSDISLYSLIYKTGDRGKFSSDGNLVYAGRKDELIKLNGIRIEPGEVESKLQALNEVRDALVMAREDQGHRYLAAYVLPDSNHIATGDNDGDLIALCRAHLKSSLPNYMVPAGWSVLSQWPLLPSGKINRQALPLPVRSLSQTTVYRAPQTEQARQLCAIWSSVLGLDQVGVDDNFFEIGGDSILSIQVVSQARQQGIYFDVRDLFEHQSIAQLCDVIREEHGSQIVTPQDAATGSIVLHPVQQLFFAEPDIQRHHFNQSILLSTPLDFSLDRLYQLISALYERHDALRLSFQSGPEGWKGEFQPLSDTLVKASCERVELDSAGAEMQDNLSEIYTRWQSSLSLSGPLLKAGYIDMGPEKEGQLLLAVHHLVIDGVSWRIVLNDLEQAYKQLQSGSPVALPPKTSGYGQWCERLRAHSDSEELGRERAYWQGHSGSGESWLPLLDSAPETLPVHGELGAVTISLSEAETQCLLRDCGQAYRTQVQDLLVTGLYLALREWSGESCIELDLEGHGREALFSDLDISDTVGWFTSMYPQRLTFSLDMSLGQLIKAVKEQLRAIPDHGIGYGMLRYLSTKGVEGTGHHSPLVFNYLGQFGQSREESERSLSVLPGFRGKEISDERPVLHPLALNGQVSDGKLHFTLSYSRSHISQASAEQLSECLQNQWKAVIVHCSDPQSGGYTPVDFPLVDLDQAEVDVLEEAYSKLENVYYATPMQSGMLFHSLLEQGSGLYATQLGMDLDELNVDAFKEAWTVVLSRHEALRACFSGMESERLRQIIVSSAPLSWHEQDWSGLNEADQSDRYQTYLQYDLATPFDFSQPPLMRFALFKLDDGKYRFLWTCHHTLIDGWSNPLVWQTLSESYAAKLEMRPPELPAAGHYGQYIKWLSQQDMDKAQRYWQALVSDVEGPLKLGIELPQERVGQSSTYEIREENLQLTEQETAALRELSHRTHTTLNTVFLGAWSYLLHRYSGDERVLFGTTVSGRPAELSDVESMVGLFINTLPLRVNVSQEESVWLWLQSLQSQQVERSRYEYLGLSDIQKLSAVNSGESLFDSVVIYENYPSLSPSSNTSTSATLSARVVGSHESTNYGLTAVVVPQKQLSIKLQYQTDRFSREAMARLRDHLRELLLSLGSANSDTQLKDLSLLTPAERDTLLTGFNETEVDYQRNVCVPELIEEQARKEPDRTALVFEDSSLSYGELNTRANQVAHYLLSRGLKREEIVGLCHERGFDLLVSMLGILKAGGAYVPLDPGYPSRRLAGMLEDSGARWVLSDSEVLSGTPDLLSDIRAGSIGLLEMEFIEVDRQPYRDAIGGSEQSNPVLSERSSSDLAYVIYTSGSTGRPKGVMIEHHSLVNFLFSSVERLSLDQYTVCLALTTISFDIAYLELFGPLLKGGQVVLMAEEDKLNIDVFSTVLTDSDVNLIQATPTYWSWVLEHRLEMPESMTVLCGGEAISKQLSDKLVGSFGGYYNCYGPTEATIWSLINYIDPDKDRAILGNAVSNLQHYVVDRWNEPVPVGVPGELLIGGEGLSRGYLNRDELTGEKFIANPFSEGASSRVYRTGDLVRWLSDGNLEFLGRLDHQVKIRGYRVELEEIETVLSRVEGVKDSLVMARSDEGHQQLVAYILNDLPAEEESELIRQCREKLQEQLPDFMVPSGWVVVTQWPLLPNGKINRAALPEVDVSKPKLTKGYQAPKTEQEKRLCELWSQVLQVERVGVTDNFFELGGDSLSALRLNSMIKNAFNAALNVRTIWESRNLGELSLEIERKISEEDEELYRKVLDMNESELSNILAEL</sequence>
<dbReference type="CDD" id="cd05930">
    <property type="entry name" value="A_NRPS"/>
    <property type="match status" value="1"/>
</dbReference>
<evidence type="ECO:0000259" key="5">
    <source>
        <dbReference type="PROSITE" id="PS50075"/>
    </source>
</evidence>
<feature type="domain" description="Carrier" evidence="5">
    <location>
        <begin position="2870"/>
        <end position="2945"/>
    </location>
</feature>
<dbReference type="PROSITE" id="PS00455">
    <property type="entry name" value="AMP_BINDING"/>
    <property type="match status" value="2"/>
</dbReference>
<dbReference type="FunFam" id="3.40.50.980:FF:000001">
    <property type="entry name" value="Non-ribosomal peptide synthetase"/>
    <property type="match status" value="2"/>
</dbReference>
<dbReference type="Gene3D" id="3.40.50.1820">
    <property type="entry name" value="alpha/beta hydrolase"/>
    <property type="match status" value="1"/>
</dbReference>
<dbReference type="STRING" id="400668.Mmwyl1_2569"/>
<dbReference type="PROSITE" id="PS00012">
    <property type="entry name" value="PHOSPHOPANTETHEINE"/>
    <property type="match status" value="1"/>
</dbReference>
<dbReference type="GO" id="GO:0031177">
    <property type="term" value="F:phosphopantetheine binding"/>
    <property type="evidence" value="ECO:0007669"/>
    <property type="project" value="InterPro"/>
</dbReference>
<dbReference type="SUPFAM" id="SSF56801">
    <property type="entry name" value="Acetyl-CoA synthetase-like"/>
    <property type="match status" value="3"/>
</dbReference>
<dbReference type="InterPro" id="IPR029058">
    <property type="entry name" value="AB_hydrolase_fold"/>
</dbReference>
<dbReference type="FunFam" id="1.10.1200.10:FF:000005">
    <property type="entry name" value="Nonribosomal peptide synthetase 1"/>
    <property type="match status" value="2"/>
</dbReference>
<dbReference type="eggNOG" id="COG1020">
    <property type="taxonomic scope" value="Bacteria"/>
</dbReference>
<dbReference type="GO" id="GO:0043041">
    <property type="term" value="P:amino acid activation for nonribosomal peptide biosynthetic process"/>
    <property type="evidence" value="ECO:0007669"/>
    <property type="project" value="TreeGrafter"/>
</dbReference>
<dbReference type="SUPFAM" id="SSF52777">
    <property type="entry name" value="CoA-dependent acyltransferases"/>
    <property type="match status" value="6"/>
</dbReference>
<dbReference type="NCBIfam" id="TIGR01720">
    <property type="entry name" value="NRPS-para261"/>
    <property type="match status" value="1"/>
</dbReference>
<reference evidence="6" key="1">
    <citation type="submission" date="2007-06" db="EMBL/GenBank/DDBJ databases">
        <title>Complete sequence of Marinomonas sp. MWYL1.</title>
        <authorList>
            <consortium name="US DOE Joint Genome Institute"/>
            <person name="Copeland A."/>
            <person name="Lucas S."/>
            <person name="Lapidus A."/>
            <person name="Barry K."/>
            <person name="Glavina del Rio T."/>
            <person name="Dalin E."/>
            <person name="Tice H."/>
            <person name="Pitluck S."/>
            <person name="Kiss H."/>
            <person name="Brettin T."/>
            <person name="Bruce D."/>
            <person name="Detter J.C."/>
            <person name="Han C."/>
            <person name="Schmutz J."/>
            <person name="Larimer F."/>
            <person name="Land M."/>
            <person name="Hauser L."/>
            <person name="Kyrpides N."/>
            <person name="Kim E."/>
            <person name="Johnston A.W.B."/>
            <person name="Todd J.D."/>
            <person name="Rogers R."/>
            <person name="Wexler M."/>
            <person name="Bond P.L."/>
            <person name="Li Y."/>
            <person name="Richardson P."/>
        </authorList>
    </citation>
    <scope>NUCLEOTIDE SEQUENCE [LARGE SCALE GENOMIC DNA]</scope>
    <source>
        <strain evidence="6">MWYL1</strain>
    </source>
</reference>
<evidence type="ECO:0000313" key="6">
    <source>
        <dbReference type="EMBL" id="ABR71486.1"/>
    </source>
</evidence>
<dbReference type="FunFam" id="3.40.50.12780:FF:000012">
    <property type="entry name" value="Non-ribosomal peptide synthetase"/>
    <property type="match status" value="1"/>
</dbReference>
<evidence type="ECO:0000256" key="1">
    <source>
        <dbReference type="ARBA" id="ARBA00001957"/>
    </source>
</evidence>
<dbReference type="CDD" id="cd02440">
    <property type="entry name" value="AdoMet_MTases"/>
    <property type="match status" value="1"/>
</dbReference>
<dbReference type="InterPro" id="IPR020806">
    <property type="entry name" value="PKS_PP-bd"/>
</dbReference>
<dbReference type="SMART" id="SM00823">
    <property type="entry name" value="PKS_PP"/>
    <property type="match status" value="2"/>
</dbReference>
<dbReference type="FunFam" id="3.30.300.30:FF:000015">
    <property type="entry name" value="Nonribosomal peptide synthase SidD"/>
    <property type="match status" value="2"/>
</dbReference>
<dbReference type="SUPFAM" id="SSF47336">
    <property type="entry name" value="ACP-like"/>
    <property type="match status" value="2"/>
</dbReference>
<evidence type="ECO:0000256" key="3">
    <source>
        <dbReference type="ARBA" id="ARBA00022553"/>
    </source>
</evidence>
<keyword evidence="4" id="KW-0677">Repeat</keyword>
<accession>A6VYF7</accession>
<dbReference type="Gene3D" id="1.10.1200.10">
    <property type="entry name" value="ACP-like"/>
    <property type="match status" value="1"/>
</dbReference>
<dbReference type="InterPro" id="IPR000873">
    <property type="entry name" value="AMP-dep_synth/lig_dom"/>
</dbReference>
<dbReference type="PANTHER" id="PTHR45527">
    <property type="entry name" value="NONRIBOSOMAL PEPTIDE SYNTHETASE"/>
    <property type="match status" value="1"/>
</dbReference>
<dbReference type="InterPro" id="IPR009081">
    <property type="entry name" value="PP-bd_ACP"/>
</dbReference>
<dbReference type="InterPro" id="IPR025110">
    <property type="entry name" value="AMP-bd_C"/>
</dbReference>
<dbReference type="KEGG" id="mmw:Mmwyl1_2569"/>
<dbReference type="InterPro" id="IPR029063">
    <property type="entry name" value="SAM-dependent_MTases_sf"/>
</dbReference>
<dbReference type="GO" id="GO:0008757">
    <property type="term" value="F:S-adenosylmethionine-dependent methyltransferase activity"/>
    <property type="evidence" value="ECO:0007669"/>
    <property type="project" value="InterPro"/>
</dbReference>
<proteinExistence type="predicted"/>
<dbReference type="GO" id="GO:0005737">
    <property type="term" value="C:cytoplasm"/>
    <property type="evidence" value="ECO:0007669"/>
    <property type="project" value="TreeGrafter"/>
</dbReference>
<dbReference type="PANTHER" id="PTHR45527:SF1">
    <property type="entry name" value="FATTY ACID SYNTHASE"/>
    <property type="match status" value="1"/>
</dbReference>
<dbReference type="Gene3D" id="3.40.50.980">
    <property type="match status" value="2"/>
</dbReference>
<dbReference type="Pfam" id="PF13489">
    <property type="entry name" value="Methyltransf_23"/>
    <property type="match status" value="1"/>
</dbReference>
<dbReference type="SUPFAM" id="SSF53335">
    <property type="entry name" value="S-adenosyl-L-methionine-dependent methyltransferases"/>
    <property type="match status" value="1"/>
</dbReference>
<gene>
    <name evidence="6" type="ordered locus">Mmwyl1_2569</name>
</gene>
<dbReference type="NCBIfam" id="NF003417">
    <property type="entry name" value="PRK04813.1"/>
    <property type="match status" value="3"/>
</dbReference>
<dbReference type="InterPro" id="IPR023213">
    <property type="entry name" value="CAT-like_dom_sf"/>
</dbReference>
<comment type="cofactor">
    <cofactor evidence="1">
        <name>pantetheine 4'-phosphate</name>
        <dbReference type="ChEBI" id="CHEBI:47942"/>
    </cofactor>
</comment>